<comment type="caution">
    <text evidence="1">The sequence shown here is derived from an EMBL/GenBank/DDBJ whole genome shotgun (WGS) entry which is preliminary data.</text>
</comment>
<dbReference type="EMBL" id="VULO01000007">
    <property type="protein sequence ID" value="MSS84434.1"/>
    <property type="molecule type" value="Genomic_DNA"/>
</dbReference>
<keyword evidence="2" id="KW-1185">Reference proteome</keyword>
<reference evidence="1 2" key="1">
    <citation type="submission" date="2019-08" db="EMBL/GenBank/DDBJ databases">
        <title>In-depth cultivation of the pig gut microbiome towards novel bacterial diversity and tailored functional studies.</title>
        <authorList>
            <person name="Wylensek D."/>
            <person name="Hitch T.C.A."/>
            <person name="Clavel T."/>
        </authorList>
    </citation>
    <scope>NUCLEOTIDE SEQUENCE [LARGE SCALE GENOMIC DNA]</scope>
    <source>
        <strain evidence="1 2">WB03_NA08</strain>
    </source>
</reference>
<protein>
    <submittedName>
        <fullName evidence="1">YtxH domain-containing protein</fullName>
    </submittedName>
</protein>
<sequence length="95" mass="10398">MGTKTTLLVGLAVGYVLGTRAGRERYEQIKEWGRKLRDTPIVARPLDAAGEKTANAIRNKGNQISDAVADSVKEKMFGVKSAEIVVVERPDSLER</sequence>
<accession>A0A6N7VRN2</accession>
<proteinExistence type="predicted"/>
<evidence type="ECO:0000313" key="1">
    <source>
        <dbReference type="EMBL" id="MSS84434.1"/>
    </source>
</evidence>
<gene>
    <name evidence="1" type="ORF">FYJ24_06590</name>
</gene>
<dbReference type="Proteomes" id="UP000470875">
    <property type="component" value="Unassembled WGS sequence"/>
</dbReference>
<name>A0A6N7VRN2_9ACTO</name>
<organism evidence="1 2">
    <name type="scientific">Scrofimicrobium canadense</name>
    <dbReference type="NCBI Taxonomy" id="2652290"/>
    <lineage>
        <taxon>Bacteria</taxon>
        <taxon>Bacillati</taxon>
        <taxon>Actinomycetota</taxon>
        <taxon>Actinomycetes</taxon>
        <taxon>Actinomycetales</taxon>
        <taxon>Actinomycetaceae</taxon>
        <taxon>Scrofimicrobium</taxon>
    </lineage>
</organism>
<evidence type="ECO:0000313" key="2">
    <source>
        <dbReference type="Proteomes" id="UP000470875"/>
    </source>
</evidence>
<dbReference type="RefSeq" id="WP_318656574.1">
    <property type="nucleotide sequence ID" value="NZ_VULO01000007.1"/>
</dbReference>
<dbReference type="AlphaFoldDB" id="A0A6N7VRN2"/>